<evidence type="ECO:0000256" key="11">
    <source>
        <dbReference type="PROSITE-ProRule" id="PRU00421"/>
    </source>
</evidence>
<feature type="transmembrane region" description="Helical" evidence="12">
    <location>
        <begin position="391"/>
        <end position="415"/>
    </location>
</feature>
<evidence type="ECO:0000256" key="10">
    <source>
        <dbReference type="ARBA" id="ARBA00023136"/>
    </source>
</evidence>
<feature type="transmembrane region" description="Helical" evidence="12">
    <location>
        <begin position="247"/>
        <end position="273"/>
    </location>
</feature>
<dbReference type="InterPro" id="IPR013013">
    <property type="entry name" value="PTS_EIIC_1"/>
</dbReference>
<protein>
    <submittedName>
        <fullName evidence="15">PTS fructose transporter subunit IIB</fullName>
    </submittedName>
</protein>
<keyword evidence="10 12" id="KW-0472">Membrane</keyword>
<reference evidence="15 16" key="1">
    <citation type="submission" date="2019-07" db="EMBL/GenBank/DDBJ databases">
        <title>Draft genome sequences of 15 bacterial species constituting the stable defined intestinal microbiota of the GM15 gnotobiotic mouse model.</title>
        <authorList>
            <person name="Elie C."/>
            <person name="Mathieu A."/>
            <person name="Saliou A."/>
            <person name="Darnaud M."/>
            <person name="Leulier F."/>
            <person name="Tamellini A."/>
        </authorList>
    </citation>
    <scope>NUCLEOTIDE SEQUENCE [LARGE SCALE GENOMIC DNA]</scope>
    <source>
        <strain evidence="16">ASF 502</strain>
    </source>
</reference>
<feature type="transmembrane region" description="Helical" evidence="12">
    <location>
        <begin position="364"/>
        <end position="384"/>
    </location>
</feature>
<gene>
    <name evidence="15" type="ORF">FMM80_19060</name>
</gene>
<evidence type="ECO:0000256" key="3">
    <source>
        <dbReference type="ARBA" id="ARBA00022475"/>
    </source>
</evidence>
<dbReference type="Pfam" id="PF00367">
    <property type="entry name" value="PTS_EIIB"/>
    <property type="match status" value="1"/>
</dbReference>
<evidence type="ECO:0000256" key="9">
    <source>
        <dbReference type="ARBA" id="ARBA00022989"/>
    </source>
</evidence>
<evidence type="ECO:0000313" key="15">
    <source>
        <dbReference type="EMBL" id="NDO70632.1"/>
    </source>
</evidence>
<feature type="transmembrane region" description="Helical" evidence="12">
    <location>
        <begin position="435"/>
        <end position="457"/>
    </location>
</feature>
<dbReference type="SUPFAM" id="SSF55604">
    <property type="entry name" value="Glucose permease domain IIB"/>
    <property type="match status" value="1"/>
</dbReference>
<dbReference type="InterPro" id="IPR050558">
    <property type="entry name" value="PTS_Sugar-Specific_Components"/>
</dbReference>
<feature type="transmembrane region" description="Helical" evidence="12">
    <location>
        <begin position="293"/>
        <end position="315"/>
    </location>
</feature>
<comment type="caution">
    <text evidence="15">The sequence shown here is derived from an EMBL/GenBank/DDBJ whole genome shotgun (WGS) entry which is preliminary data.</text>
</comment>
<keyword evidence="8" id="KW-0418">Kinase</keyword>
<feature type="transmembrane region" description="Helical" evidence="12">
    <location>
        <begin position="223"/>
        <end position="240"/>
    </location>
</feature>
<keyword evidence="2" id="KW-0813">Transport</keyword>
<dbReference type="InterPro" id="IPR036878">
    <property type="entry name" value="Glu_permease_IIB"/>
</dbReference>
<evidence type="ECO:0000256" key="4">
    <source>
        <dbReference type="ARBA" id="ARBA00022597"/>
    </source>
</evidence>
<keyword evidence="5" id="KW-0808">Transferase</keyword>
<dbReference type="RefSeq" id="WP_004078879.1">
    <property type="nucleotide sequence ID" value="NZ_VIRB01000114.1"/>
</dbReference>
<dbReference type="GO" id="GO:0009401">
    <property type="term" value="P:phosphoenolpyruvate-dependent sugar phosphotransferase system"/>
    <property type="evidence" value="ECO:0007669"/>
    <property type="project" value="UniProtKB-KW"/>
</dbReference>
<accession>A0A9X5CD78</accession>
<dbReference type="InterPro" id="IPR001996">
    <property type="entry name" value="PTS_IIB_1"/>
</dbReference>
<feature type="transmembrane region" description="Helical" evidence="12">
    <location>
        <begin position="108"/>
        <end position="129"/>
    </location>
</feature>
<dbReference type="Gene3D" id="3.30.1360.60">
    <property type="entry name" value="Glucose permease domain IIB"/>
    <property type="match status" value="1"/>
</dbReference>
<keyword evidence="7 12" id="KW-0812">Transmembrane</keyword>
<feature type="domain" description="PTS EIIC type-1" evidence="14">
    <location>
        <begin position="111"/>
        <end position="464"/>
    </location>
</feature>
<dbReference type="AlphaFoldDB" id="A0A9X5CD78"/>
<dbReference type="PANTHER" id="PTHR30175:SF1">
    <property type="entry name" value="PTS SYSTEM ARBUTIN-, CELLOBIOSE-, AND SALICIN-SPECIFIC EIIBC COMPONENT-RELATED"/>
    <property type="match status" value="1"/>
</dbReference>
<feature type="domain" description="PTS EIIB type-1" evidence="13">
    <location>
        <begin position="5"/>
        <end position="87"/>
    </location>
</feature>
<dbReference type="Proteomes" id="UP000474104">
    <property type="component" value="Unassembled WGS sequence"/>
</dbReference>
<evidence type="ECO:0000256" key="12">
    <source>
        <dbReference type="SAM" id="Phobius"/>
    </source>
</evidence>
<dbReference type="PROSITE" id="PS01035">
    <property type="entry name" value="PTS_EIIB_TYPE_1_CYS"/>
    <property type="match status" value="1"/>
</dbReference>
<name>A0A9X5CD78_9FIRM</name>
<evidence type="ECO:0000256" key="8">
    <source>
        <dbReference type="ARBA" id="ARBA00022777"/>
    </source>
</evidence>
<evidence type="ECO:0000313" key="16">
    <source>
        <dbReference type="Proteomes" id="UP000474104"/>
    </source>
</evidence>
<dbReference type="PANTHER" id="PTHR30175">
    <property type="entry name" value="PHOSPHOTRANSFERASE SYSTEM TRANSPORT PROTEIN"/>
    <property type="match status" value="1"/>
</dbReference>
<dbReference type="InterPro" id="IPR003352">
    <property type="entry name" value="PTS_EIIC"/>
</dbReference>
<keyword evidence="4" id="KW-0762">Sugar transport</keyword>
<dbReference type="PROSITE" id="PS51103">
    <property type="entry name" value="PTS_EIIC_TYPE_1"/>
    <property type="match status" value="1"/>
</dbReference>
<sequence length="464" mass="49695">MADYKQIAKRVLEAVGGSENIEMVTHCMTRLRFNLKDDAIPNDDAIRAIDGVAGVARNPGQYQIIIGTQVSKVYKELCEIGNVGNKSAAQEHKEDKKKKMTAKSVGNAVLNYMAGCMTPMIPVLLAAGLCRTLNSVLGPDMLGLYGMESNLYILFDFLFDAGLYFMPILVGFNAAKILDINQMLGAFIGCILLVPDFAALAEAGNSFTVFGIPCTLTAYGQTVIPVMISVWVFSLIYKIIQKIMPDLLTTIFTPFLSVIISIPFILCFCAPLGTMIGNEIGAGLAAFGQTTGFFGIAIISALWEFLVMTGMHLALMMPMMASYFETGVMTGPAQAGGFATWACFGVALGAALRLKNKKEKTSAFGAFVSGIVGTVTEPTLYGICFKYRRCFIGLFIGGFLGGAYAGITNVCTYVLSSGNFLSLLGYTGGTTANLINGVIACLLSMVSAAVFTFIFGFSKEELKK</sequence>
<keyword evidence="6" id="KW-0598">Phosphotransferase system</keyword>
<evidence type="ECO:0000256" key="7">
    <source>
        <dbReference type="ARBA" id="ARBA00022692"/>
    </source>
</evidence>
<dbReference type="PROSITE" id="PS51098">
    <property type="entry name" value="PTS_EIIB_TYPE_1"/>
    <property type="match status" value="1"/>
</dbReference>
<feature type="active site" description="Phosphocysteine intermediate; for EIIB activity" evidence="11">
    <location>
        <position position="27"/>
    </location>
</feature>
<organism evidence="15 16">
    <name type="scientific">Schaedlerella arabinosiphila</name>
    <dbReference type="NCBI Taxonomy" id="2044587"/>
    <lineage>
        <taxon>Bacteria</taxon>
        <taxon>Bacillati</taxon>
        <taxon>Bacillota</taxon>
        <taxon>Clostridia</taxon>
        <taxon>Lachnospirales</taxon>
        <taxon>Lachnospiraceae</taxon>
        <taxon>Schaedlerella</taxon>
    </lineage>
</organism>
<feature type="transmembrane region" description="Helical" evidence="12">
    <location>
        <begin position="335"/>
        <end position="352"/>
    </location>
</feature>
<dbReference type="OrthoDB" id="92465at2"/>
<keyword evidence="9 12" id="KW-1133">Transmembrane helix</keyword>
<evidence type="ECO:0000256" key="2">
    <source>
        <dbReference type="ARBA" id="ARBA00022448"/>
    </source>
</evidence>
<dbReference type="GO" id="GO:0008982">
    <property type="term" value="F:protein-N(PI)-phosphohistidine-sugar phosphotransferase activity"/>
    <property type="evidence" value="ECO:0007669"/>
    <property type="project" value="InterPro"/>
</dbReference>
<dbReference type="FunFam" id="3.30.1360.60:FF:000001">
    <property type="entry name" value="PTS system glucose-specific IIBC component PtsG"/>
    <property type="match status" value="1"/>
</dbReference>
<feature type="transmembrane region" description="Helical" evidence="12">
    <location>
        <begin position="149"/>
        <end position="172"/>
    </location>
</feature>
<evidence type="ECO:0000256" key="1">
    <source>
        <dbReference type="ARBA" id="ARBA00004651"/>
    </source>
</evidence>
<dbReference type="GO" id="GO:0015771">
    <property type="term" value="P:trehalose transport"/>
    <property type="evidence" value="ECO:0007669"/>
    <property type="project" value="TreeGrafter"/>
</dbReference>
<feature type="transmembrane region" description="Helical" evidence="12">
    <location>
        <begin position="184"/>
        <end position="203"/>
    </location>
</feature>
<dbReference type="GO" id="GO:0005886">
    <property type="term" value="C:plasma membrane"/>
    <property type="evidence" value="ECO:0007669"/>
    <property type="project" value="UniProtKB-SubCell"/>
</dbReference>
<keyword evidence="3" id="KW-1003">Cell membrane</keyword>
<evidence type="ECO:0000256" key="5">
    <source>
        <dbReference type="ARBA" id="ARBA00022679"/>
    </source>
</evidence>
<dbReference type="EMBL" id="VIRB01000114">
    <property type="protein sequence ID" value="NDO70632.1"/>
    <property type="molecule type" value="Genomic_DNA"/>
</dbReference>
<dbReference type="GO" id="GO:0016301">
    <property type="term" value="F:kinase activity"/>
    <property type="evidence" value="ECO:0007669"/>
    <property type="project" value="UniProtKB-KW"/>
</dbReference>
<evidence type="ECO:0000259" key="14">
    <source>
        <dbReference type="PROSITE" id="PS51103"/>
    </source>
</evidence>
<dbReference type="InterPro" id="IPR018113">
    <property type="entry name" value="PTrfase_EIIB_Cys"/>
</dbReference>
<dbReference type="GO" id="GO:0090589">
    <property type="term" value="F:protein-phosphocysteine-trehalose phosphotransferase system transporter activity"/>
    <property type="evidence" value="ECO:0007669"/>
    <property type="project" value="TreeGrafter"/>
</dbReference>
<dbReference type="Pfam" id="PF02378">
    <property type="entry name" value="PTS_EIIC"/>
    <property type="match status" value="1"/>
</dbReference>
<comment type="subcellular location">
    <subcellularLocation>
        <location evidence="1">Cell membrane</location>
        <topology evidence="1">Multi-pass membrane protein</topology>
    </subcellularLocation>
</comment>
<evidence type="ECO:0000256" key="6">
    <source>
        <dbReference type="ARBA" id="ARBA00022683"/>
    </source>
</evidence>
<proteinExistence type="predicted"/>
<dbReference type="CDD" id="cd00212">
    <property type="entry name" value="PTS_IIB_glc"/>
    <property type="match status" value="1"/>
</dbReference>
<evidence type="ECO:0000259" key="13">
    <source>
        <dbReference type="PROSITE" id="PS51098"/>
    </source>
</evidence>